<dbReference type="InterPro" id="IPR001633">
    <property type="entry name" value="EAL_dom"/>
</dbReference>
<dbReference type="Gene3D" id="3.20.20.450">
    <property type="entry name" value="EAL domain"/>
    <property type="match status" value="1"/>
</dbReference>
<comment type="caution">
    <text evidence="4">The sequence shown here is derived from an EMBL/GenBank/DDBJ whole genome shotgun (WGS) entry which is preliminary data.</text>
</comment>
<dbReference type="SMART" id="SM00267">
    <property type="entry name" value="GGDEF"/>
    <property type="match status" value="1"/>
</dbReference>
<dbReference type="CDD" id="cd01948">
    <property type="entry name" value="EAL"/>
    <property type="match status" value="1"/>
</dbReference>
<dbReference type="InterPro" id="IPR043128">
    <property type="entry name" value="Rev_trsase/Diguanyl_cyclase"/>
</dbReference>
<dbReference type="Proteomes" id="UP000236959">
    <property type="component" value="Unassembled WGS sequence"/>
</dbReference>
<dbReference type="PANTHER" id="PTHR44757:SF2">
    <property type="entry name" value="BIOFILM ARCHITECTURE MAINTENANCE PROTEIN MBAA"/>
    <property type="match status" value="1"/>
</dbReference>
<gene>
    <name evidence="4" type="ORF">CLV41_11275</name>
</gene>
<sequence length="666" mass="73919">MFNKSNGMRGWLNFAMLIAFIAVMLGVGNLAIKQSVDAVIVASAERKATNWSHYLSTAMPDLPVLIKTGEATAEQQAVIEKAVQVADVFRFKLFDASAQMVLISDELGKPLEAGAQTDHNGHARMVLDTGHAKIDVQDGSQKENRPDLYVEAYVPVTSESGDRLGVVEVYLDQTPVANLFRSKFVSLVTALGFVVLFSFGVPFLAYFFKMRQQVRTDAKVRLLSSRDQLTGLPNRSTFFQNVEDARRAGRLDLRKAAIIFIDLDNFKAINDTFGHKAGDAFLRHVGNAISSHLANGDLAARFGGDEFILISANRTMADLKRLIESLRKAVNMPVRADGIALTGHLSLGVHFDTLDDLSLKDRMHKADIALYQAKLTGRNTWVLFTPDLEEKIARRRYVEECIIAGFPQERFEVHYQPLIKHSSSEVVGFEALLRLRDAKGDFIAPTEFIPVAEDAGEINKIGKWVLKEAIRTAATWPEPLFVSVNLSAKQFDDGKLVEDVRTLLESAGLPANRLELEVTENTLIEQEEQVTGQLRAFSKMGVSLAMDDFGTGYSSLGYLWKYAFDKIKVDRSFITSLTDIDGKSLHVLDTIIELGHRLDMTVTVEGIETADQVHALDHLSCDHFQGFYYGVPMPAHDLAPFVAENLAQVKVRGDRPVTGAEKRVSR</sequence>
<keyword evidence="5" id="KW-1185">Reference proteome</keyword>
<keyword evidence="1" id="KW-0472">Membrane</keyword>
<dbReference type="InterPro" id="IPR052155">
    <property type="entry name" value="Biofilm_reg_signaling"/>
</dbReference>
<protein>
    <submittedName>
        <fullName evidence="4">Diguanylate cyclase (GGDEF)-like protein</fullName>
    </submittedName>
</protein>
<dbReference type="SMART" id="SM00052">
    <property type="entry name" value="EAL"/>
    <property type="match status" value="1"/>
</dbReference>
<evidence type="ECO:0000313" key="5">
    <source>
        <dbReference type="Proteomes" id="UP000236959"/>
    </source>
</evidence>
<dbReference type="CDD" id="cd01949">
    <property type="entry name" value="GGDEF"/>
    <property type="match status" value="1"/>
</dbReference>
<proteinExistence type="predicted"/>
<evidence type="ECO:0000259" key="2">
    <source>
        <dbReference type="PROSITE" id="PS50883"/>
    </source>
</evidence>
<dbReference type="OrthoDB" id="9814202at2"/>
<dbReference type="SUPFAM" id="SSF55073">
    <property type="entry name" value="Nucleotide cyclase"/>
    <property type="match status" value="1"/>
</dbReference>
<dbReference type="InterPro" id="IPR029787">
    <property type="entry name" value="Nucleotide_cyclase"/>
</dbReference>
<dbReference type="Gene3D" id="3.30.70.270">
    <property type="match status" value="1"/>
</dbReference>
<evidence type="ECO:0000256" key="1">
    <source>
        <dbReference type="SAM" id="Phobius"/>
    </source>
</evidence>
<keyword evidence="1" id="KW-1133">Transmembrane helix</keyword>
<dbReference type="EMBL" id="PPCN01000012">
    <property type="protein sequence ID" value="POF28661.1"/>
    <property type="molecule type" value="Genomic_DNA"/>
</dbReference>
<dbReference type="AlphaFoldDB" id="A0A2S3ULV3"/>
<accession>A0A2S3ULV3</accession>
<evidence type="ECO:0000259" key="3">
    <source>
        <dbReference type="PROSITE" id="PS50887"/>
    </source>
</evidence>
<feature type="transmembrane region" description="Helical" evidence="1">
    <location>
        <begin position="12"/>
        <end position="32"/>
    </location>
</feature>
<dbReference type="SUPFAM" id="SSF141868">
    <property type="entry name" value="EAL domain-like"/>
    <property type="match status" value="1"/>
</dbReference>
<dbReference type="NCBIfam" id="TIGR00254">
    <property type="entry name" value="GGDEF"/>
    <property type="match status" value="1"/>
</dbReference>
<feature type="transmembrane region" description="Helical" evidence="1">
    <location>
        <begin position="184"/>
        <end position="208"/>
    </location>
</feature>
<dbReference type="PANTHER" id="PTHR44757">
    <property type="entry name" value="DIGUANYLATE CYCLASE DGCP"/>
    <property type="match status" value="1"/>
</dbReference>
<organism evidence="4 5">
    <name type="scientific">Roseibium marinum</name>
    <dbReference type="NCBI Taxonomy" id="281252"/>
    <lineage>
        <taxon>Bacteria</taxon>
        <taxon>Pseudomonadati</taxon>
        <taxon>Pseudomonadota</taxon>
        <taxon>Alphaproteobacteria</taxon>
        <taxon>Hyphomicrobiales</taxon>
        <taxon>Stappiaceae</taxon>
        <taxon>Roseibium</taxon>
    </lineage>
</organism>
<dbReference type="Pfam" id="PF00563">
    <property type="entry name" value="EAL"/>
    <property type="match status" value="1"/>
</dbReference>
<keyword evidence="1" id="KW-0812">Transmembrane</keyword>
<name>A0A2S3ULV3_9HYPH</name>
<feature type="domain" description="GGDEF" evidence="3">
    <location>
        <begin position="254"/>
        <end position="386"/>
    </location>
</feature>
<dbReference type="Pfam" id="PF00990">
    <property type="entry name" value="GGDEF"/>
    <property type="match status" value="1"/>
</dbReference>
<evidence type="ECO:0000313" key="4">
    <source>
        <dbReference type="EMBL" id="POF28661.1"/>
    </source>
</evidence>
<dbReference type="InterPro" id="IPR000160">
    <property type="entry name" value="GGDEF_dom"/>
</dbReference>
<dbReference type="PROSITE" id="PS50887">
    <property type="entry name" value="GGDEF"/>
    <property type="match status" value="1"/>
</dbReference>
<dbReference type="PROSITE" id="PS50883">
    <property type="entry name" value="EAL"/>
    <property type="match status" value="1"/>
</dbReference>
<reference evidence="4 5" key="1">
    <citation type="submission" date="2018-01" db="EMBL/GenBank/DDBJ databases">
        <title>Genomic Encyclopedia of Archaeal and Bacterial Type Strains, Phase II (KMG-II): from individual species to whole genera.</title>
        <authorList>
            <person name="Goeker M."/>
        </authorList>
    </citation>
    <scope>NUCLEOTIDE SEQUENCE [LARGE SCALE GENOMIC DNA]</scope>
    <source>
        <strain evidence="4 5">DSM 17023</strain>
    </source>
</reference>
<feature type="domain" description="EAL" evidence="2">
    <location>
        <begin position="395"/>
        <end position="646"/>
    </location>
</feature>
<dbReference type="InterPro" id="IPR035919">
    <property type="entry name" value="EAL_sf"/>
</dbReference>